<dbReference type="Pfam" id="PF04101">
    <property type="entry name" value="Glyco_tran_28_C"/>
    <property type="match status" value="1"/>
</dbReference>
<organism evidence="3 4">
    <name type="scientific">Patulibacter brassicae</name>
    <dbReference type="NCBI Taxonomy" id="1705717"/>
    <lineage>
        <taxon>Bacteria</taxon>
        <taxon>Bacillati</taxon>
        <taxon>Actinomycetota</taxon>
        <taxon>Thermoleophilia</taxon>
        <taxon>Solirubrobacterales</taxon>
        <taxon>Patulibacteraceae</taxon>
        <taxon>Patulibacter</taxon>
    </lineage>
</organism>
<reference evidence="3 4" key="1">
    <citation type="submission" date="2023-11" db="EMBL/GenBank/DDBJ databases">
        <authorList>
            <person name="Xu M."/>
            <person name="Jiang T."/>
        </authorList>
    </citation>
    <scope>NUCLEOTIDE SEQUENCE [LARGE SCALE GENOMIC DNA]</scope>
    <source>
        <strain evidence="3 4">SD</strain>
    </source>
</reference>
<gene>
    <name evidence="3" type="ORF">SK069_02295</name>
</gene>
<feature type="region of interest" description="Disordered" evidence="1">
    <location>
        <begin position="172"/>
        <end position="203"/>
    </location>
</feature>
<evidence type="ECO:0000256" key="1">
    <source>
        <dbReference type="SAM" id="MobiDB-lite"/>
    </source>
</evidence>
<sequence>MTIGWYLHHHGGGHLRRFLAVEPHLEGPVTVLSSLRRPAGLAARVSWVDLPLDVDEAPPDDPSAGGALHWAPRGVPGLRERTARIAAWAQDAAATALVVDVSVEVALLGRLLALPTVVVAQHGRRDDAPHRLAYASAARIVAPWTAATHDPEHAAGAFGIAFTGAISALDAGRPEGRRGGATGEGAPGWGTHDAPTASATRAGPVSAAGRDVLLVVGGGGHDLHAADVRAAAAATGRRWHVAGALRVPPGDGVVDHGPRVDLAPLLRRSDVVVATAGMGAVADVAAARRPAVLLPQERPFDEQERHAAALEDAGLVAVLRRWPAAARWPGVLDEARRRDPRRWSLLHDGRGAERLARIVHQAAGVRARPPVAVA</sequence>
<proteinExistence type="predicted"/>
<dbReference type="Proteomes" id="UP001277761">
    <property type="component" value="Unassembled WGS sequence"/>
</dbReference>
<protein>
    <submittedName>
        <fullName evidence="3">Glycosyltransferase</fullName>
    </submittedName>
</protein>
<dbReference type="Gene3D" id="3.40.50.2000">
    <property type="entry name" value="Glycogen Phosphorylase B"/>
    <property type="match status" value="1"/>
</dbReference>
<feature type="compositionally biased region" description="Gly residues" evidence="1">
    <location>
        <begin position="179"/>
        <end position="188"/>
    </location>
</feature>
<accession>A0ABU4VF13</accession>
<evidence type="ECO:0000313" key="3">
    <source>
        <dbReference type="EMBL" id="MDX8150411.1"/>
    </source>
</evidence>
<dbReference type="EMBL" id="JAXAVX010000001">
    <property type="protein sequence ID" value="MDX8150411.1"/>
    <property type="molecule type" value="Genomic_DNA"/>
</dbReference>
<dbReference type="InterPro" id="IPR007235">
    <property type="entry name" value="Glyco_trans_28_C"/>
</dbReference>
<evidence type="ECO:0000313" key="4">
    <source>
        <dbReference type="Proteomes" id="UP001277761"/>
    </source>
</evidence>
<evidence type="ECO:0000259" key="2">
    <source>
        <dbReference type="Pfam" id="PF04101"/>
    </source>
</evidence>
<keyword evidence="4" id="KW-1185">Reference proteome</keyword>
<dbReference type="RefSeq" id="WP_319952560.1">
    <property type="nucleotide sequence ID" value="NZ_JAXAVX010000001.1"/>
</dbReference>
<dbReference type="SUPFAM" id="SSF53756">
    <property type="entry name" value="UDP-Glycosyltransferase/glycogen phosphorylase"/>
    <property type="match status" value="1"/>
</dbReference>
<feature type="domain" description="Glycosyl transferase family 28 C-terminal" evidence="2">
    <location>
        <begin position="262"/>
        <end position="319"/>
    </location>
</feature>
<name>A0ABU4VF13_9ACTN</name>
<comment type="caution">
    <text evidence="3">The sequence shown here is derived from an EMBL/GenBank/DDBJ whole genome shotgun (WGS) entry which is preliminary data.</text>
</comment>